<dbReference type="AlphaFoldDB" id="C9RRG3"/>
<reference evidence="11 14" key="1">
    <citation type="submission" date="2009-10" db="EMBL/GenBank/DDBJ databases">
        <title>Complete sequence of Fibrobacter succinogenes subsp. succinogenes S85.</title>
        <authorList>
            <consortium name="US DOE Joint Genome Institute"/>
            <person name="Lucas S."/>
            <person name="Copeland A."/>
            <person name="Lapidus A."/>
            <person name="Glavina del Rio T."/>
            <person name="Tice H."/>
            <person name="Bruce D."/>
            <person name="Goodwin L."/>
            <person name="Pitluck S."/>
            <person name="Chertkov O."/>
            <person name="Detter J.C."/>
            <person name="Han C."/>
            <person name="Tapia R."/>
            <person name="Larimer F."/>
            <person name="Land M."/>
            <person name="Hauser L."/>
            <person name="Kyrpides N."/>
            <person name="Mikhailova N."/>
            <person name="Weimer P.J."/>
            <person name="Stevenson D.M."/>
            <person name="Boyum J."/>
            <person name="Brumm P.I."/>
            <person name="Mead D."/>
        </authorList>
    </citation>
    <scope>NUCLEOTIDE SEQUENCE [LARGE SCALE GENOMIC DNA]</scope>
    <source>
        <strain evidence="14">ATCC 19169 / S85</strain>
        <strain evidence="11">S85</strain>
    </source>
</reference>
<evidence type="ECO:0000313" key="14">
    <source>
        <dbReference type="Proteomes" id="UP000001497"/>
    </source>
</evidence>
<comment type="cofactor">
    <cofactor evidence="10">
        <name>Mg(2+)</name>
        <dbReference type="ChEBI" id="CHEBI:18420"/>
    </cofactor>
    <cofactor evidence="10">
        <name>Mn(2+)</name>
        <dbReference type="ChEBI" id="CHEBI:29035"/>
    </cofactor>
</comment>
<protein>
    <recommendedName>
        <fullName evidence="10">CRISPR-associated endonuclease Cas1</fullName>
        <ecNumber evidence="10">3.1.-.-</ecNumber>
    </recommendedName>
</protein>
<dbReference type="HAMAP" id="MF_01470">
    <property type="entry name" value="Cas1"/>
    <property type="match status" value="1"/>
</dbReference>
<reference evidence="13" key="2">
    <citation type="submission" date="2010-08" db="EMBL/GenBank/DDBJ databases">
        <title>Complete sequence of Fibrobacter succinogenes subsp. succinogenes S85.</title>
        <authorList>
            <person name="Durkin A.S."/>
            <person name="Nelson K.E."/>
            <person name="Morrison M."/>
            <person name="Forsberg C.W."/>
            <person name="Wilson D.B."/>
            <person name="Russell J.B."/>
            <person name="Cann I.K.O."/>
            <person name="Mackie R.I."/>
            <person name="White B.A."/>
        </authorList>
    </citation>
    <scope>NUCLEOTIDE SEQUENCE [LARGE SCALE GENOMIC DNA]</scope>
    <source>
        <strain evidence="13">ATCC 19169 / S85</strain>
    </source>
</reference>
<evidence type="ECO:0000256" key="3">
    <source>
        <dbReference type="ARBA" id="ARBA00022759"/>
    </source>
</evidence>
<dbReference type="EMBL" id="CP002158">
    <property type="protein sequence ID" value="ADL24821.1"/>
    <property type="molecule type" value="Genomic_DNA"/>
</dbReference>
<reference evidence="12" key="3">
    <citation type="submission" date="2010-08" db="EMBL/GenBank/DDBJ databases">
        <authorList>
            <person name="Durkin A.S."/>
            <person name="Nelson K.E."/>
            <person name="Morrison M."/>
            <person name="Forsberg C.W."/>
            <person name="Wilson D.B."/>
            <person name="Russell J.B."/>
            <person name="Cann I.K.O."/>
            <person name="Mackie R.I."/>
            <person name="White B.A."/>
        </authorList>
    </citation>
    <scope>NUCLEOTIDE SEQUENCE</scope>
    <source>
        <strain evidence="12">S85</strain>
    </source>
</reference>
<proteinExistence type="inferred from homology"/>
<dbReference type="GO" id="GO:0046872">
    <property type="term" value="F:metal ion binding"/>
    <property type="evidence" value="ECO:0007669"/>
    <property type="project" value="UniProtKB-UniRule"/>
</dbReference>
<dbReference type="PATRIC" id="fig|59374.8.peg.1956"/>
<organism evidence="12 13">
    <name type="scientific">Fibrobacter succinogenes (strain ATCC 19169 / S85)</name>
    <dbReference type="NCBI Taxonomy" id="59374"/>
    <lineage>
        <taxon>Bacteria</taxon>
        <taxon>Pseudomonadati</taxon>
        <taxon>Fibrobacterota</taxon>
        <taxon>Fibrobacteria</taxon>
        <taxon>Fibrobacterales</taxon>
        <taxon>Fibrobacteraceae</taxon>
        <taxon>Fibrobacter</taxon>
    </lineage>
</organism>
<keyword evidence="8 10" id="KW-0464">Manganese</keyword>
<dbReference type="GO" id="GO:0016787">
    <property type="term" value="F:hydrolase activity"/>
    <property type="evidence" value="ECO:0007669"/>
    <property type="project" value="UniProtKB-KW"/>
</dbReference>
<evidence type="ECO:0000256" key="9">
    <source>
        <dbReference type="ARBA" id="ARBA00038592"/>
    </source>
</evidence>
<evidence type="ECO:0000256" key="8">
    <source>
        <dbReference type="ARBA" id="ARBA00023211"/>
    </source>
</evidence>
<dbReference type="GO" id="GO:0043571">
    <property type="term" value="P:maintenance of CRISPR repeat elements"/>
    <property type="evidence" value="ECO:0007669"/>
    <property type="project" value="UniProtKB-UniRule"/>
</dbReference>
<sequence>MHLYVTEQGTRLGKNGGHLVVQRDGCTIDDILLSEVDSLSLFGAVHPTTDAMLALLDKGADIAFLSSGGRYRGRLVSAVGKNVPLRLCQYDVFRDDDRAFALAKSCVVRKLENGLRVLEAYSKNPHNSFRFENRDEYLRNLNAVRRLQGFDRDELRGFEGNGARIYFENFGRCLACGLDFPGRKYHPSTDPVNALLSFGYTLTARSLESLLESYGMDPMLGYLHEPSYGRNSLAQDMLEEFRHPLVDRLVLFLFNRRVLVADDFEQRNDENSSGQLFLKPEKMRVFLHHYEDFVARPNGIYQGLANLPWRSVMRLRVEAFRRLLLEGVEMADLQWNPEYSESA</sequence>
<dbReference type="GO" id="GO:0003677">
    <property type="term" value="F:DNA binding"/>
    <property type="evidence" value="ECO:0007669"/>
    <property type="project" value="UniProtKB-KW"/>
</dbReference>
<dbReference type="eggNOG" id="COG1518">
    <property type="taxonomic scope" value="Bacteria"/>
</dbReference>
<dbReference type="GO" id="GO:0004519">
    <property type="term" value="F:endonuclease activity"/>
    <property type="evidence" value="ECO:0007669"/>
    <property type="project" value="UniProtKB-UniRule"/>
</dbReference>
<dbReference type="EMBL" id="CP001792">
    <property type="protein sequence ID" value="ACX75149.1"/>
    <property type="molecule type" value="Genomic_DNA"/>
</dbReference>
<dbReference type="Proteomes" id="UP000001497">
    <property type="component" value="Chromosome"/>
</dbReference>
<keyword evidence="4 10" id="KW-0378">Hydrolase</keyword>
<accession>C9RRG3</accession>
<dbReference type="PANTHER" id="PTHR34353:SF2">
    <property type="entry name" value="CRISPR-ASSOCIATED ENDONUCLEASE CAS1 1"/>
    <property type="match status" value="1"/>
</dbReference>
<dbReference type="Gene3D" id="3.100.10.20">
    <property type="entry name" value="CRISPR-associated endonuclease Cas1, N-terminal domain"/>
    <property type="match status" value="1"/>
</dbReference>
<dbReference type="InterPro" id="IPR050646">
    <property type="entry name" value="Cas1"/>
</dbReference>
<evidence type="ECO:0000256" key="2">
    <source>
        <dbReference type="ARBA" id="ARBA00022723"/>
    </source>
</evidence>
<dbReference type="STRING" id="59374.FSU_2036"/>
<dbReference type="Proteomes" id="UP000000517">
    <property type="component" value="Chromosome"/>
</dbReference>
<dbReference type="OrthoDB" id="9803119at2"/>
<evidence type="ECO:0000256" key="7">
    <source>
        <dbReference type="ARBA" id="ARBA00023125"/>
    </source>
</evidence>
<evidence type="ECO:0000256" key="5">
    <source>
        <dbReference type="ARBA" id="ARBA00022842"/>
    </source>
</evidence>
<dbReference type="GO" id="GO:0051607">
    <property type="term" value="P:defense response to virus"/>
    <property type="evidence" value="ECO:0007669"/>
    <property type="project" value="UniProtKB-UniRule"/>
</dbReference>
<dbReference type="Pfam" id="PF01867">
    <property type="entry name" value="Cas_Cas1"/>
    <property type="match status" value="1"/>
</dbReference>
<keyword evidence="3 10" id="KW-0255">Endonuclease</keyword>
<evidence type="ECO:0000256" key="4">
    <source>
        <dbReference type="ARBA" id="ARBA00022801"/>
    </source>
</evidence>
<evidence type="ECO:0000313" key="12">
    <source>
        <dbReference type="EMBL" id="ADL24821.1"/>
    </source>
</evidence>
<feature type="binding site" evidence="10">
    <location>
        <position position="239"/>
    </location>
    <ligand>
        <name>Mn(2+)</name>
        <dbReference type="ChEBI" id="CHEBI:29035"/>
    </ligand>
</feature>
<dbReference type="Gene3D" id="1.20.120.920">
    <property type="entry name" value="CRISPR-associated endonuclease Cas1, C-terminal domain"/>
    <property type="match status" value="1"/>
</dbReference>
<keyword evidence="7 10" id="KW-0238">DNA-binding</keyword>
<dbReference type="InterPro" id="IPR042211">
    <property type="entry name" value="CRISPR-assoc_Cas1_N"/>
</dbReference>
<dbReference type="EC" id="3.1.-.-" evidence="10"/>
<dbReference type="RefSeq" id="WP_014546237.1">
    <property type="nucleotide sequence ID" value="NC_013410.1"/>
</dbReference>
<keyword evidence="14" id="KW-1185">Reference proteome</keyword>
<dbReference type="HOGENOM" id="CLU_052779_1_0_0"/>
<evidence type="ECO:0000313" key="11">
    <source>
        <dbReference type="EMBL" id="ACX75149.1"/>
    </source>
</evidence>
<feature type="binding site" evidence="10">
    <location>
        <position position="159"/>
    </location>
    <ligand>
        <name>Mn(2+)</name>
        <dbReference type="ChEBI" id="CHEBI:29035"/>
    </ligand>
</feature>
<name>C9RRG3_FIBSS</name>
<keyword evidence="6 10" id="KW-0051">Antiviral defense</keyword>
<dbReference type="PANTHER" id="PTHR34353">
    <property type="entry name" value="CRISPR-ASSOCIATED ENDONUCLEASE CAS1 1"/>
    <property type="match status" value="1"/>
</dbReference>
<evidence type="ECO:0000256" key="10">
    <source>
        <dbReference type="HAMAP-Rule" id="MF_01470"/>
    </source>
</evidence>
<evidence type="ECO:0000256" key="6">
    <source>
        <dbReference type="ARBA" id="ARBA00023118"/>
    </source>
</evidence>
<keyword evidence="1 10" id="KW-0540">Nuclease</keyword>
<comment type="function">
    <text evidence="10">CRISPR (clustered regularly interspaced short palindromic repeat), is an adaptive immune system that provides protection against mobile genetic elements (viruses, transposable elements and conjugative plasmids). CRISPR clusters contain spacers, sequences complementary to antecedent mobile elements, and target invading nucleic acids. CRISPR clusters are transcribed and processed into CRISPR RNA (crRNA). Acts as a dsDNA endonuclease. Involved in the integration of spacer DNA into the CRISPR cassette.</text>
</comment>
<dbReference type="InterPro" id="IPR002729">
    <property type="entry name" value="CRISPR-assoc_Cas1"/>
</dbReference>
<comment type="subunit">
    <text evidence="9 10">Homodimer, forms a heterotetramer with a Cas2 homodimer.</text>
</comment>
<dbReference type="CDD" id="cd09634">
    <property type="entry name" value="Cas1_I-II-III"/>
    <property type="match status" value="1"/>
</dbReference>
<gene>
    <name evidence="12" type="primary">cas1_2</name>
    <name evidence="10" type="synonym">cas1</name>
    <name evidence="11" type="ordered locus">Fisuc_1552</name>
    <name evidence="12" type="ordered locus">FSU_2036</name>
</gene>
<dbReference type="KEGG" id="fsu:Fisuc_1552"/>
<dbReference type="KEGG" id="fsc:FSU_2036"/>
<evidence type="ECO:0000313" key="13">
    <source>
        <dbReference type="Proteomes" id="UP000000517"/>
    </source>
</evidence>
<keyword evidence="2 10" id="KW-0479">Metal-binding</keyword>
<dbReference type="NCBIfam" id="TIGR00287">
    <property type="entry name" value="cas1"/>
    <property type="match status" value="1"/>
</dbReference>
<comment type="similarity">
    <text evidence="10">Belongs to the CRISPR-associated endonuclease Cas1 family.</text>
</comment>
<dbReference type="InterPro" id="IPR042206">
    <property type="entry name" value="CRISPR-assoc_Cas1_C"/>
</dbReference>
<feature type="binding site" evidence="10">
    <location>
        <position position="224"/>
    </location>
    <ligand>
        <name>Mn(2+)</name>
        <dbReference type="ChEBI" id="CHEBI:29035"/>
    </ligand>
</feature>
<keyword evidence="5 10" id="KW-0460">Magnesium</keyword>
<evidence type="ECO:0000256" key="1">
    <source>
        <dbReference type="ARBA" id="ARBA00022722"/>
    </source>
</evidence>